<feature type="region of interest" description="Disordered" evidence="1">
    <location>
        <begin position="74"/>
        <end position="168"/>
    </location>
</feature>
<evidence type="ECO:0000256" key="1">
    <source>
        <dbReference type="SAM" id="MobiDB-lite"/>
    </source>
</evidence>
<feature type="compositionally biased region" description="Polar residues" evidence="1">
    <location>
        <begin position="141"/>
        <end position="161"/>
    </location>
</feature>
<dbReference type="Gene3D" id="3.30.70.1070">
    <property type="entry name" value="Sporulation related repeat"/>
    <property type="match status" value="1"/>
</dbReference>
<dbReference type="AlphaFoldDB" id="A0A933GMU6"/>
<evidence type="ECO:0000313" key="5">
    <source>
        <dbReference type="Proteomes" id="UP000772181"/>
    </source>
</evidence>
<evidence type="ECO:0000313" key="4">
    <source>
        <dbReference type="EMBL" id="MBI4595669.1"/>
    </source>
</evidence>
<accession>A0A933GMU6</accession>
<dbReference type="Proteomes" id="UP000772181">
    <property type="component" value="Unassembled WGS sequence"/>
</dbReference>
<dbReference type="SUPFAM" id="SSF110997">
    <property type="entry name" value="Sporulation related repeat"/>
    <property type="match status" value="1"/>
</dbReference>
<keyword evidence="2" id="KW-0812">Transmembrane</keyword>
<dbReference type="InterPro" id="IPR036680">
    <property type="entry name" value="SPOR-like_sf"/>
</dbReference>
<sequence>MIKVDLTKIGHGIRYERLQGKAPGRRPILKRLLLIPFLILSVSLLILEIQKYFYDLFHPMPPFLTYLPDSLKSPPDLQRAENKKGQESQSLSEKNKTSGASQDPEPYQIAKAPPTEKAPISVEHRIVNKPELPEQEKHKFATQNKESPSTPGAEDQSSTLQEESKSIKGDQLWKKLSDTAMAELKGQPFYSIHVSSFKSEAEAQIDIQKWRKLGYTAFIQLTDVPARGKWFRVYIGRFSALDMAGAFAKKMKERERISYAMPFRINTSEFQ</sequence>
<evidence type="ECO:0000256" key="2">
    <source>
        <dbReference type="SAM" id="Phobius"/>
    </source>
</evidence>
<dbReference type="GO" id="GO:0042834">
    <property type="term" value="F:peptidoglycan binding"/>
    <property type="evidence" value="ECO:0007669"/>
    <property type="project" value="InterPro"/>
</dbReference>
<organism evidence="4 5">
    <name type="scientific">Tectimicrobiota bacterium</name>
    <dbReference type="NCBI Taxonomy" id="2528274"/>
    <lineage>
        <taxon>Bacteria</taxon>
        <taxon>Pseudomonadati</taxon>
        <taxon>Nitrospinota/Tectimicrobiota group</taxon>
        <taxon>Candidatus Tectimicrobiota</taxon>
    </lineage>
</organism>
<protein>
    <submittedName>
        <fullName evidence="4">SPOR domain-containing protein</fullName>
    </submittedName>
</protein>
<dbReference type="Pfam" id="PF05036">
    <property type="entry name" value="SPOR"/>
    <property type="match status" value="1"/>
</dbReference>
<keyword evidence="2" id="KW-0472">Membrane</keyword>
<dbReference type="InterPro" id="IPR007730">
    <property type="entry name" value="SPOR-like_dom"/>
</dbReference>
<dbReference type="EMBL" id="JACQWF010000218">
    <property type="protein sequence ID" value="MBI4595669.1"/>
    <property type="molecule type" value="Genomic_DNA"/>
</dbReference>
<comment type="caution">
    <text evidence="4">The sequence shown here is derived from an EMBL/GenBank/DDBJ whole genome shotgun (WGS) entry which is preliminary data.</text>
</comment>
<feature type="transmembrane region" description="Helical" evidence="2">
    <location>
        <begin position="32"/>
        <end position="54"/>
    </location>
</feature>
<keyword evidence="2" id="KW-1133">Transmembrane helix</keyword>
<feature type="compositionally biased region" description="Polar residues" evidence="1">
    <location>
        <begin position="87"/>
        <end position="101"/>
    </location>
</feature>
<name>A0A933GMU6_UNCTE</name>
<evidence type="ECO:0000259" key="3">
    <source>
        <dbReference type="PROSITE" id="PS51724"/>
    </source>
</evidence>
<gene>
    <name evidence="4" type="ORF">HY730_04730</name>
</gene>
<proteinExistence type="predicted"/>
<reference evidence="4" key="1">
    <citation type="submission" date="2020-07" db="EMBL/GenBank/DDBJ databases">
        <title>Huge and variable diversity of episymbiotic CPR bacteria and DPANN archaea in groundwater ecosystems.</title>
        <authorList>
            <person name="He C.Y."/>
            <person name="Keren R."/>
            <person name="Whittaker M."/>
            <person name="Farag I.F."/>
            <person name="Doudna J."/>
            <person name="Cate J.H.D."/>
            <person name="Banfield J.F."/>
        </authorList>
    </citation>
    <scope>NUCLEOTIDE SEQUENCE</scope>
    <source>
        <strain evidence="4">NC_groundwater_1482_Ag_S-0.65um_47_24</strain>
    </source>
</reference>
<feature type="domain" description="SPOR" evidence="3">
    <location>
        <begin position="184"/>
        <end position="267"/>
    </location>
</feature>
<dbReference type="PROSITE" id="PS51724">
    <property type="entry name" value="SPOR"/>
    <property type="match status" value="1"/>
</dbReference>
<feature type="compositionally biased region" description="Basic and acidic residues" evidence="1">
    <location>
        <begin position="122"/>
        <end position="139"/>
    </location>
</feature>